<dbReference type="OrthoDB" id="9810963at2"/>
<dbReference type="Pfam" id="PF10335">
    <property type="entry name" value="DUF294_C"/>
    <property type="match status" value="1"/>
</dbReference>
<keyword evidence="4" id="KW-1185">Reference proteome</keyword>
<sequence>MTDPGWQQLLHGIAHADDSASLHRLRELVHDRMVARLPLQGTEQFYGELNDAHDAFVQRAIQLAQFELARLGRGVPPVPFAYLLFGSGGRREQTLLSDQDSGIIYADSLSQAEQEKSSQYFTALADRIVQLLLETGYPLCEGNVLSSNPEWCRSLSSWRVKLNGWFQEPAWEAVRYLLIVADSRCVYGETGLHDELKDDFYGDVIRQPIIVKRMLENTMKHKVLLNIFGQLLREQYGEDAGSIDIKYGAYIPMVNAIRLLAIEANLREASTLDRIRSLEKLGLVQPGEAAECIEIFLLFLRLRMMTTEKIENGQYTTNGKLSSSKLSKEMAEKLKNGLKLGKKLQRKVYRHTMSRL</sequence>
<reference evidence="3 4" key="1">
    <citation type="submission" date="2017-07" db="EMBL/GenBank/DDBJ databases">
        <title>Paenibacillus herberti R33 genome sequencing and assembly.</title>
        <authorList>
            <person name="Su W."/>
        </authorList>
    </citation>
    <scope>NUCLEOTIDE SEQUENCE [LARGE SCALE GENOMIC DNA]</scope>
    <source>
        <strain evidence="3 4">R33</strain>
    </source>
</reference>
<evidence type="ECO:0008006" key="5">
    <source>
        <dbReference type="Google" id="ProtNLM"/>
    </source>
</evidence>
<dbReference type="AlphaFoldDB" id="A0A229P4L7"/>
<comment type="caution">
    <text evidence="3">The sequence shown here is derived from an EMBL/GenBank/DDBJ whole genome shotgun (WGS) entry which is preliminary data.</text>
</comment>
<dbReference type="Pfam" id="PF03445">
    <property type="entry name" value="DUF294"/>
    <property type="match status" value="1"/>
</dbReference>
<protein>
    <recommendedName>
        <fullName evidence="5">Signal transduction protein</fullName>
    </recommendedName>
</protein>
<gene>
    <name evidence="3" type="ORF">CGZ75_09665</name>
</gene>
<organism evidence="3 4">
    <name type="scientific">Paenibacillus herberti</name>
    <dbReference type="NCBI Taxonomy" id="1619309"/>
    <lineage>
        <taxon>Bacteria</taxon>
        <taxon>Bacillati</taxon>
        <taxon>Bacillota</taxon>
        <taxon>Bacilli</taxon>
        <taxon>Bacillales</taxon>
        <taxon>Paenibacillaceae</taxon>
        <taxon>Paenibacillus</taxon>
    </lineage>
</organism>
<evidence type="ECO:0000259" key="1">
    <source>
        <dbReference type="Pfam" id="PF03445"/>
    </source>
</evidence>
<dbReference type="RefSeq" id="WP_089523975.1">
    <property type="nucleotide sequence ID" value="NZ_NMUQ01000001.1"/>
</dbReference>
<accession>A0A229P4L7</accession>
<evidence type="ECO:0000313" key="4">
    <source>
        <dbReference type="Proteomes" id="UP000215145"/>
    </source>
</evidence>
<dbReference type="GO" id="GO:0008773">
    <property type="term" value="F:[protein-PII] uridylyltransferase activity"/>
    <property type="evidence" value="ECO:0007669"/>
    <property type="project" value="InterPro"/>
</dbReference>
<feature type="domain" description="Protein-PII uridylyltransferase N-terminal" evidence="1">
    <location>
        <begin position="43"/>
        <end position="170"/>
    </location>
</feature>
<dbReference type="Proteomes" id="UP000215145">
    <property type="component" value="Unassembled WGS sequence"/>
</dbReference>
<feature type="domain" description="DUF294" evidence="2">
    <location>
        <begin position="210"/>
        <end position="351"/>
    </location>
</feature>
<dbReference type="InterPro" id="IPR018821">
    <property type="entry name" value="DUF294_put_nucleoTrafse_sb-bd"/>
</dbReference>
<evidence type="ECO:0000259" key="2">
    <source>
        <dbReference type="Pfam" id="PF10335"/>
    </source>
</evidence>
<dbReference type="SUPFAM" id="SSF81301">
    <property type="entry name" value="Nucleotidyltransferase"/>
    <property type="match status" value="1"/>
</dbReference>
<evidence type="ECO:0000313" key="3">
    <source>
        <dbReference type="EMBL" id="OXM16894.1"/>
    </source>
</evidence>
<dbReference type="InterPro" id="IPR005105">
    <property type="entry name" value="GlnD_Uridyltrans_N"/>
</dbReference>
<dbReference type="InterPro" id="IPR043519">
    <property type="entry name" value="NT_sf"/>
</dbReference>
<dbReference type="Gene3D" id="3.30.460.10">
    <property type="entry name" value="Beta Polymerase, domain 2"/>
    <property type="match status" value="1"/>
</dbReference>
<dbReference type="CDD" id="cd05401">
    <property type="entry name" value="NT_GlnE_GlnD_like"/>
    <property type="match status" value="1"/>
</dbReference>
<dbReference type="EMBL" id="NMUQ01000001">
    <property type="protein sequence ID" value="OXM16894.1"/>
    <property type="molecule type" value="Genomic_DNA"/>
</dbReference>
<name>A0A229P4L7_9BACL</name>
<proteinExistence type="predicted"/>